<proteinExistence type="predicted"/>
<evidence type="ECO:0000313" key="11">
    <source>
        <dbReference type="EMBL" id="WZN65581.1"/>
    </source>
</evidence>
<dbReference type="Proteomes" id="UP001472866">
    <property type="component" value="Chromosome 12"/>
</dbReference>
<keyword evidence="4" id="KW-0223">Dioxygenase</keyword>
<evidence type="ECO:0000256" key="5">
    <source>
        <dbReference type="ARBA" id="ARBA00023002"/>
    </source>
</evidence>
<dbReference type="EMBL" id="HBHZ01001478">
    <property type="protein sequence ID" value="CAE0188098.1"/>
    <property type="molecule type" value="Transcribed_RNA"/>
</dbReference>
<dbReference type="GO" id="GO:0031418">
    <property type="term" value="F:L-ascorbic acid binding"/>
    <property type="evidence" value="ECO:0007669"/>
    <property type="project" value="InterPro"/>
</dbReference>
<keyword evidence="5" id="KW-0560">Oxidoreductase</keyword>
<accession>A0A7S3C7E7</accession>
<feature type="compositionally biased region" description="Low complexity" evidence="8">
    <location>
        <begin position="406"/>
        <end position="416"/>
    </location>
</feature>
<evidence type="ECO:0000256" key="3">
    <source>
        <dbReference type="ARBA" id="ARBA00022723"/>
    </source>
</evidence>
<dbReference type="PANTHER" id="PTHR10869:SF238">
    <property type="entry name" value="PROLYL 4-HYDROXYLASE 6-RELATED"/>
    <property type="match status" value="1"/>
</dbReference>
<dbReference type="PROSITE" id="PS51471">
    <property type="entry name" value="FE2OG_OXY"/>
    <property type="match status" value="1"/>
</dbReference>
<evidence type="ECO:0000256" key="1">
    <source>
        <dbReference type="ARBA" id="ARBA00001961"/>
    </source>
</evidence>
<dbReference type="GO" id="GO:0005506">
    <property type="term" value="F:iron ion binding"/>
    <property type="evidence" value="ECO:0007669"/>
    <property type="project" value="InterPro"/>
</dbReference>
<evidence type="ECO:0000259" key="9">
    <source>
        <dbReference type="PROSITE" id="PS51471"/>
    </source>
</evidence>
<dbReference type="Gene3D" id="2.60.120.620">
    <property type="entry name" value="q2cbj1_9rhob like domain"/>
    <property type="match status" value="1"/>
</dbReference>
<dbReference type="GO" id="GO:0005789">
    <property type="term" value="C:endoplasmic reticulum membrane"/>
    <property type="evidence" value="ECO:0007669"/>
    <property type="project" value="UniProtKB-SubCell"/>
</dbReference>
<keyword evidence="12" id="KW-1185">Reference proteome</keyword>
<keyword evidence="3" id="KW-0479">Metal-binding</keyword>
<dbReference type="InterPro" id="IPR045054">
    <property type="entry name" value="P4HA-like"/>
</dbReference>
<dbReference type="GO" id="GO:0004656">
    <property type="term" value="F:procollagen-proline 4-dioxygenase activity"/>
    <property type="evidence" value="ECO:0007669"/>
    <property type="project" value="UniProtKB-EC"/>
</dbReference>
<evidence type="ECO:0000256" key="8">
    <source>
        <dbReference type="SAM" id="MobiDB-lite"/>
    </source>
</evidence>
<dbReference type="InterPro" id="IPR008974">
    <property type="entry name" value="TRAF-like"/>
</dbReference>
<evidence type="ECO:0000313" key="12">
    <source>
        <dbReference type="Proteomes" id="UP001472866"/>
    </source>
</evidence>
<dbReference type="SMART" id="SM00702">
    <property type="entry name" value="P4Hc"/>
    <property type="match status" value="1"/>
</dbReference>
<feature type="domain" description="Fe2OG dioxygenase" evidence="9">
    <location>
        <begin position="344"/>
        <end position="478"/>
    </location>
</feature>
<dbReference type="PANTHER" id="PTHR10869">
    <property type="entry name" value="PROLYL 4-HYDROXYLASE ALPHA SUBUNIT"/>
    <property type="match status" value="1"/>
</dbReference>
<reference evidence="10" key="1">
    <citation type="submission" date="2021-01" db="EMBL/GenBank/DDBJ databases">
        <authorList>
            <person name="Corre E."/>
            <person name="Pelletier E."/>
            <person name="Niang G."/>
            <person name="Scheremetjew M."/>
            <person name="Finn R."/>
            <person name="Kale V."/>
            <person name="Holt S."/>
            <person name="Cochrane G."/>
            <person name="Meng A."/>
            <person name="Brown T."/>
            <person name="Cohen L."/>
        </authorList>
    </citation>
    <scope>NUCLEOTIDE SEQUENCE</scope>
    <source>
        <strain evidence="10">RCC1871</strain>
    </source>
</reference>
<evidence type="ECO:0000256" key="2">
    <source>
        <dbReference type="ARBA" id="ARBA00004648"/>
    </source>
</evidence>
<dbReference type="InterPro" id="IPR005123">
    <property type="entry name" value="Oxoglu/Fe-dep_dioxygenase_dom"/>
</dbReference>
<evidence type="ECO:0000256" key="7">
    <source>
        <dbReference type="ARBA" id="ARBA00049169"/>
    </source>
</evidence>
<gene>
    <name evidence="10" type="ORF">CROS1456_LOCUS1166</name>
    <name evidence="11" type="ORF">HKI87_12g71410</name>
</gene>
<dbReference type="InterPro" id="IPR006620">
    <property type="entry name" value="Pro_4_hyd_alph"/>
</dbReference>
<protein>
    <submittedName>
        <fullName evidence="11">Prolyl 4-hydroxylase</fullName>
    </submittedName>
</protein>
<comment type="cofactor">
    <cofactor evidence="1">
        <name>L-ascorbate</name>
        <dbReference type="ChEBI" id="CHEBI:38290"/>
    </cofactor>
</comment>
<comment type="subcellular location">
    <subcellularLocation>
        <location evidence="2">Endoplasmic reticulum membrane</location>
        <topology evidence="2">Single-pass type II membrane protein</topology>
    </subcellularLocation>
</comment>
<dbReference type="InterPro" id="IPR044862">
    <property type="entry name" value="Pro_4_hyd_alph_FE2OG_OXY"/>
</dbReference>
<reference evidence="11 12" key="2">
    <citation type="submission" date="2024-03" db="EMBL/GenBank/DDBJ databases">
        <title>Complete genome sequence of the green alga Chloropicon roscoffensis RCC1871.</title>
        <authorList>
            <person name="Lemieux C."/>
            <person name="Pombert J.-F."/>
            <person name="Otis C."/>
            <person name="Turmel M."/>
        </authorList>
    </citation>
    <scope>NUCLEOTIDE SEQUENCE [LARGE SCALE GENOMIC DNA]</scope>
    <source>
        <strain evidence="11 12">RCC1871</strain>
    </source>
</reference>
<evidence type="ECO:0000256" key="6">
    <source>
        <dbReference type="ARBA" id="ARBA00023004"/>
    </source>
</evidence>
<keyword evidence="6" id="KW-0408">Iron</keyword>
<dbReference type="Pfam" id="PF13640">
    <property type="entry name" value="2OG-FeII_Oxy_3"/>
    <property type="match status" value="1"/>
</dbReference>
<dbReference type="Gene3D" id="2.60.210.10">
    <property type="entry name" value="Apoptosis, Tumor Necrosis Factor Receptor Associated Protein 2, Chain A"/>
    <property type="match status" value="1"/>
</dbReference>
<dbReference type="AlphaFoldDB" id="A0A7S3C7E7"/>
<evidence type="ECO:0000313" key="10">
    <source>
        <dbReference type="EMBL" id="CAE0188098.1"/>
    </source>
</evidence>
<organism evidence="10">
    <name type="scientific">Chloropicon roscoffensis</name>
    <dbReference type="NCBI Taxonomy" id="1461544"/>
    <lineage>
        <taxon>Eukaryota</taxon>
        <taxon>Viridiplantae</taxon>
        <taxon>Chlorophyta</taxon>
        <taxon>Chloropicophyceae</taxon>
        <taxon>Chloropicales</taxon>
        <taxon>Chloropicaceae</taxon>
        <taxon>Chloropicon</taxon>
    </lineage>
</organism>
<name>A0A7S3C7E7_9CHLO</name>
<comment type="catalytic activity">
    <reaction evidence="7">
        <text>L-prolyl-[collagen] + 2-oxoglutarate + O2 = trans-4-hydroxy-L-prolyl-[collagen] + succinate + CO2</text>
        <dbReference type="Rhea" id="RHEA:18945"/>
        <dbReference type="Rhea" id="RHEA-COMP:11676"/>
        <dbReference type="Rhea" id="RHEA-COMP:11680"/>
        <dbReference type="ChEBI" id="CHEBI:15379"/>
        <dbReference type="ChEBI" id="CHEBI:16526"/>
        <dbReference type="ChEBI" id="CHEBI:16810"/>
        <dbReference type="ChEBI" id="CHEBI:30031"/>
        <dbReference type="ChEBI" id="CHEBI:50342"/>
        <dbReference type="ChEBI" id="CHEBI:61965"/>
        <dbReference type="EC" id="1.14.11.2"/>
    </reaction>
</comment>
<sequence>MGQKCTKATLQEERARWAAKRRYAEPDAGRTSARFLAPETRRAGQSLVEIPESLGQPGEKAPVHFDAATGTIFWESESMARFVREIADDEQDPNLPRESFILSPVFTIPSAGPRLRWRLVWSLCDCMDDSASLYLECRNPNDKMPLCGPLHTKFTLGVARSQGRAAAGGAPPAGAPRASKPSAKIDMNLSHCFTKGESNWGIQEILSADEAADFVDGATGTIQVFLRLVLVSSVPPSISSAELDYPFSRVSAEVVSEEPRIILFDNFLSKADCEVMVALARPDLQRSRVATGTETPSRTSHGTFLTGRKEHEAVVLKVEEKIAQCLKRPEVLKFKSGYRKPLIKSEALQVVRYKKGEFYNEHYDNKAGNASHRAATFMIYLTDVTSGGATYFPRSSGRPGAVDAQSSGSSASSGESLKNKFWHNEHRAPPGLRIYPKQGRAVLFWSRLPTGNEDMASIHAAEAVVDGEKWIMTRWMREIE</sequence>
<evidence type="ECO:0000256" key="4">
    <source>
        <dbReference type="ARBA" id="ARBA00022964"/>
    </source>
</evidence>
<dbReference type="EMBL" id="CP151512">
    <property type="protein sequence ID" value="WZN65581.1"/>
    <property type="molecule type" value="Genomic_DNA"/>
</dbReference>
<feature type="region of interest" description="Disordered" evidence="8">
    <location>
        <begin position="394"/>
        <end position="417"/>
    </location>
</feature>